<dbReference type="OrthoDB" id="2356263at2"/>
<dbReference type="Pfam" id="PF17920">
    <property type="entry name" value="TetR_C_16"/>
    <property type="match status" value="1"/>
</dbReference>
<reference evidence="5" key="1">
    <citation type="submission" date="2017-02" db="EMBL/GenBank/DDBJ databases">
        <authorList>
            <person name="Varghese N."/>
            <person name="Submissions S."/>
        </authorList>
    </citation>
    <scope>NUCLEOTIDE SEQUENCE [LARGE SCALE GENOMIC DNA]</scope>
    <source>
        <strain evidence="5">R11H</strain>
    </source>
</reference>
<dbReference type="SUPFAM" id="SSF48498">
    <property type="entry name" value="Tetracyclin repressor-like, C-terminal domain"/>
    <property type="match status" value="1"/>
</dbReference>
<dbReference type="GO" id="GO:0000976">
    <property type="term" value="F:transcription cis-regulatory region binding"/>
    <property type="evidence" value="ECO:0007669"/>
    <property type="project" value="TreeGrafter"/>
</dbReference>
<dbReference type="SUPFAM" id="SSF46689">
    <property type="entry name" value="Homeodomain-like"/>
    <property type="match status" value="1"/>
</dbReference>
<name>A0A1T4ZVX0_9SPHN</name>
<dbReference type="Proteomes" id="UP000190044">
    <property type="component" value="Unassembled WGS sequence"/>
</dbReference>
<keyword evidence="1 2" id="KW-0238">DNA-binding</keyword>
<dbReference type="Gene3D" id="1.10.357.10">
    <property type="entry name" value="Tetracycline Repressor, domain 2"/>
    <property type="match status" value="1"/>
</dbReference>
<evidence type="ECO:0000313" key="4">
    <source>
        <dbReference type="EMBL" id="SKB26619.1"/>
    </source>
</evidence>
<accession>A0A1T4ZVX0</accession>
<protein>
    <submittedName>
        <fullName evidence="4">Transcriptional regulator, TetR family</fullName>
    </submittedName>
</protein>
<evidence type="ECO:0000259" key="3">
    <source>
        <dbReference type="PROSITE" id="PS50977"/>
    </source>
</evidence>
<feature type="DNA-binding region" description="H-T-H motif" evidence="2">
    <location>
        <begin position="40"/>
        <end position="59"/>
    </location>
</feature>
<feature type="domain" description="HTH tetR-type" evidence="3">
    <location>
        <begin position="17"/>
        <end position="77"/>
    </location>
</feature>
<dbReference type="PANTHER" id="PTHR30055">
    <property type="entry name" value="HTH-TYPE TRANSCRIPTIONAL REGULATOR RUTR"/>
    <property type="match status" value="1"/>
</dbReference>
<proteinExistence type="predicted"/>
<evidence type="ECO:0000256" key="1">
    <source>
        <dbReference type="ARBA" id="ARBA00023125"/>
    </source>
</evidence>
<sequence>MSRTTIVPPGIKKRDAIATRASILSAARDRFLRESYASVGLRDIAGDAGVDVALISRYFGGKEGLFRDVLLHGKEGGLFRQPLSATEIPAYLAQLVVDDADENRQHRMEMFIVMLRSASSPQAGEIIRDLVHHDILGPLAEILGDENAELRANMLLAVLMGIGVLRTIMKIDALDGSPRQRAECEYRFRCLFEAALTC</sequence>
<dbReference type="GO" id="GO:0003700">
    <property type="term" value="F:DNA-binding transcription factor activity"/>
    <property type="evidence" value="ECO:0007669"/>
    <property type="project" value="TreeGrafter"/>
</dbReference>
<dbReference type="PANTHER" id="PTHR30055:SF235">
    <property type="entry name" value="TRANSCRIPTIONAL REGULATORY PROTEIN"/>
    <property type="match status" value="1"/>
</dbReference>
<dbReference type="RefSeq" id="WP_079636831.1">
    <property type="nucleotide sequence ID" value="NZ_FUYP01000001.1"/>
</dbReference>
<dbReference type="EMBL" id="FUYP01000001">
    <property type="protein sequence ID" value="SKB26619.1"/>
    <property type="molecule type" value="Genomic_DNA"/>
</dbReference>
<dbReference type="InterPro" id="IPR036271">
    <property type="entry name" value="Tet_transcr_reg_TetR-rel_C_sf"/>
</dbReference>
<dbReference type="AlphaFoldDB" id="A0A1T4ZVX0"/>
<dbReference type="InterPro" id="IPR001647">
    <property type="entry name" value="HTH_TetR"/>
</dbReference>
<gene>
    <name evidence="4" type="ORF">SAMN06295937_1001212</name>
</gene>
<evidence type="ECO:0000256" key="2">
    <source>
        <dbReference type="PROSITE-ProRule" id="PRU00335"/>
    </source>
</evidence>
<dbReference type="InterPro" id="IPR009057">
    <property type="entry name" value="Homeodomain-like_sf"/>
</dbReference>
<organism evidence="4 5">
    <name type="scientific">Sphingopyxis flava</name>
    <dbReference type="NCBI Taxonomy" id="1507287"/>
    <lineage>
        <taxon>Bacteria</taxon>
        <taxon>Pseudomonadati</taxon>
        <taxon>Pseudomonadota</taxon>
        <taxon>Alphaproteobacteria</taxon>
        <taxon>Sphingomonadales</taxon>
        <taxon>Sphingomonadaceae</taxon>
        <taxon>Sphingopyxis</taxon>
    </lineage>
</organism>
<dbReference type="Pfam" id="PF00440">
    <property type="entry name" value="TetR_N"/>
    <property type="match status" value="1"/>
</dbReference>
<evidence type="ECO:0000313" key="5">
    <source>
        <dbReference type="Proteomes" id="UP000190044"/>
    </source>
</evidence>
<keyword evidence="5" id="KW-1185">Reference proteome</keyword>
<dbReference type="PROSITE" id="PS50977">
    <property type="entry name" value="HTH_TETR_2"/>
    <property type="match status" value="1"/>
</dbReference>
<dbReference type="InterPro" id="IPR041678">
    <property type="entry name" value="TetR_C_16"/>
</dbReference>
<dbReference type="InterPro" id="IPR050109">
    <property type="entry name" value="HTH-type_TetR-like_transc_reg"/>
</dbReference>